<sequence length="1329" mass="150775">MDNYQDTLFTFDYEFPEPYKPIFERLFLLRFGYRNIGFESYPLFKQMLEMELGQLMPKYMDLYASVKIKYNPFINYETESESFKRDKARRKNIATANHKGINYGDSSGINSASGGQGSVGGSNENNLTTDLGNSKRKSIGDRRNDKLDLYTDSPQNQHEGEETGSNGIDPPRESEKYFNDGYLTTKRYNPETETKIDSDNVDTYGRHAGESSSETFNNVKTYDNAINQNKSINRSQAYNDSEQIDSNQFTSKVAQTDTGLRGVLKSDVIRAWRKSFISEYIKMKLLNFKPKEFACKCGCGLGNNILEMDLELLNVLEIIREHIRTNYIKDAVIIINSGIRCPAHNKAVGGALKSQHLLGKAADIRVSAWQRCATDQQIHVYLNSEIKRTQQCLQAFVDAQKCVNSTLDCRTKDSLKRIGEAEQEIAKLKVAQASLDKAFQDLNASNNDFKLTTEETLKLYQKTIDALTASNVKLQASNEKLWLEFSKFKSELDVDKINQALAGYEQIMTETKTLIEKSENETAIKLQQMQTQYDKLSSQLTSDLAKNDADNKAIIASFKNDVNNQITAQNNTLNTYIKNTDENISKFKADVKTHMEALNKRVDETNTRLDEVSGGLNAKLDNVKTELVESIVKESTQRKDADERLEGLMNANNNAIRNDFDKLSNNVTHALLESAKETTQALNDLDKNINKRIDVEVKDINIKHDADIKTLTEDVNKKYDTLDTKIDQSVSGLDKAVNDRITQVTSDLTAQIVEVDANAKSGISDVKTELEMSEKALQKNIDLVDESSRARDAELDKKIDETKTELQDNIDVYAQEELKHFQYNQDAIVQLGVKVDENEVKAKSDNDALSQRMDKISESDQKQWTTINEILEAQNIVGQRVDNVEKIVSGLGNGGGTGGGTGGGETPNAIAGFTVDRFAVTSKPDTTSNDFFDCLDIKQGAGSDIITFTPHQGYQIAWLRTDPTSKSTDWKIATGALGVSGGYSEIHVMKSDLSDDTVIDIRVIKGTNNEYRIIGSRLVMFFDLQDVLDEEMFLSFVVSERGAGEQFVYLRRSQTELESALPTLFDPFQREGFFLEHNFSVRGEFLYIDNKCCGRGIAISTAYKLKSVGFPNVKYILFDEFISENGQYIKEELHKFLSCIETIGRMRDIYVIALANQSTIYNPYYVYFQIKPASKQTPKTRFRQKSILVYQFISTEYRQAKQETKFGKLIQGTKYGSFMLENEAIQDNYQFVDKMDGYKKKPFVNMLISGENIVAYDCETKDGTIVYFQIREAIKDIPSYNFDKQLEKDRIIDNVRNNPYVRRISLYVNRGMIAFRDIRVKNIIEDFIF</sequence>
<feature type="compositionally biased region" description="Basic and acidic residues" evidence="1">
    <location>
        <begin position="138"/>
        <end position="149"/>
    </location>
</feature>
<dbReference type="Gene3D" id="1.20.120.20">
    <property type="entry name" value="Apolipoprotein"/>
    <property type="match status" value="1"/>
</dbReference>
<accession>A0A0L0CRP4</accession>
<comment type="caution">
    <text evidence="3">The sequence shown here is derived from an EMBL/GenBank/DDBJ whole genome shotgun (WGS) entry which is preliminary data.</text>
</comment>
<dbReference type="EMBL" id="JRES01000101">
    <property type="protein sequence ID" value="KNC34119.1"/>
    <property type="molecule type" value="Genomic_DNA"/>
</dbReference>
<reference evidence="3 4" key="1">
    <citation type="journal article" date="2015" name="Nat. Commun.">
        <title>Lucilia cuprina genome unlocks parasitic fly biology to underpin future interventions.</title>
        <authorList>
            <person name="Anstead C.A."/>
            <person name="Korhonen P.K."/>
            <person name="Young N.D."/>
            <person name="Hall R.S."/>
            <person name="Jex A.R."/>
            <person name="Murali S.C."/>
            <person name="Hughes D.S."/>
            <person name="Lee S.F."/>
            <person name="Perry T."/>
            <person name="Stroehlein A.J."/>
            <person name="Ansell B.R."/>
            <person name="Breugelmans B."/>
            <person name="Hofmann A."/>
            <person name="Qu J."/>
            <person name="Dugan S."/>
            <person name="Lee S.L."/>
            <person name="Chao H."/>
            <person name="Dinh H."/>
            <person name="Han Y."/>
            <person name="Doddapaneni H.V."/>
            <person name="Worley K.C."/>
            <person name="Muzny D.M."/>
            <person name="Ioannidis P."/>
            <person name="Waterhouse R.M."/>
            <person name="Zdobnov E.M."/>
            <person name="James P.J."/>
            <person name="Bagnall N.H."/>
            <person name="Kotze A.C."/>
            <person name="Gibbs R.A."/>
            <person name="Richards S."/>
            <person name="Batterham P."/>
            <person name="Gasser R.B."/>
        </authorList>
    </citation>
    <scope>NUCLEOTIDE SEQUENCE [LARGE SCALE GENOMIC DNA]</scope>
    <source>
        <strain evidence="3 4">LS</strain>
        <tissue evidence="3">Full body</tissue>
    </source>
</reference>
<name>A0A0L0CRP4_LUCCU</name>
<dbReference type="Gene3D" id="3.30.1380.10">
    <property type="match status" value="1"/>
</dbReference>
<feature type="domain" description="Peptidase M15A C-terminal" evidence="2">
    <location>
        <begin position="287"/>
        <end position="379"/>
    </location>
</feature>
<dbReference type="InterPro" id="IPR013230">
    <property type="entry name" value="Peptidase_M15A_C"/>
</dbReference>
<gene>
    <name evidence="3" type="ORF">FF38_13454</name>
</gene>
<dbReference type="SUPFAM" id="SSF55166">
    <property type="entry name" value="Hedgehog/DD-peptidase"/>
    <property type="match status" value="1"/>
</dbReference>
<protein>
    <recommendedName>
        <fullName evidence="2">Peptidase M15A C-terminal domain-containing protein</fullName>
    </recommendedName>
</protein>
<dbReference type="Pfam" id="PF08291">
    <property type="entry name" value="Peptidase_M15_3"/>
    <property type="match status" value="1"/>
</dbReference>
<evidence type="ECO:0000313" key="4">
    <source>
        <dbReference type="Proteomes" id="UP000037069"/>
    </source>
</evidence>
<keyword evidence="4" id="KW-1185">Reference proteome</keyword>
<organism evidence="3 4">
    <name type="scientific">Lucilia cuprina</name>
    <name type="common">Green bottle fly</name>
    <name type="synonym">Australian sheep blowfly</name>
    <dbReference type="NCBI Taxonomy" id="7375"/>
    <lineage>
        <taxon>Eukaryota</taxon>
        <taxon>Metazoa</taxon>
        <taxon>Ecdysozoa</taxon>
        <taxon>Arthropoda</taxon>
        <taxon>Hexapoda</taxon>
        <taxon>Insecta</taxon>
        <taxon>Pterygota</taxon>
        <taxon>Neoptera</taxon>
        <taxon>Endopterygota</taxon>
        <taxon>Diptera</taxon>
        <taxon>Brachycera</taxon>
        <taxon>Muscomorpha</taxon>
        <taxon>Oestroidea</taxon>
        <taxon>Calliphoridae</taxon>
        <taxon>Luciliinae</taxon>
        <taxon>Lucilia</taxon>
    </lineage>
</organism>
<dbReference type="InterPro" id="IPR008784">
    <property type="entry name" value="Podovirus_Gp16"/>
</dbReference>
<evidence type="ECO:0000256" key="1">
    <source>
        <dbReference type="SAM" id="MobiDB-lite"/>
    </source>
</evidence>
<evidence type="ECO:0000259" key="2">
    <source>
        <dbReference type="Pfam" id="PF08291"/>
    </source>
</evidence>
<dbReference type="InterPro" id="IPR009045">
    <property type="entry name" value="Zn_M74/Hedgehog-like"/>
</dbReference>
<dbReference type="Proteomes" id="UP000037069">
    <property type="component" value="Unassembled WGS sequence"/>
</dbReference>
<feature type="region of interest" description="Disordered" evidence="1">
    <location>
        <begin position="99"/>
        <end position="176"/>
    </location>
</feature>
<proteinExistence type="predicted"/>
<dbReference type="Pfam" id="PF05894">
    <property type="entry name" value="Podovirus_Gp16"/>
    <property type="match status" value="1"/>
</dbReference>
<dbReference type="SUPFAM" id="SSF58113">
    <property type="entry name" value="Apolipoprotein A-I"/>
    <property type="match status" value="1"/>
</dbReference>
<evidence type="ECO:0000313" key="3">
    <source>
        <dbReference type="EMBL" id="KNC34119.1"/>
    </source>
</evidence>